<sequence>MAKKKEPPPPSSALQSRRSTRNANRSASVGEGFDIEAPTGSVVGLGSNQETATRVFEPIAMEKDSERVSGSRPIQRNTRSEMMLKPDLWSETDACMVNKEQSSISGSNDLSESSSTSVNVLDKSMDKIGDSPPVPQSDVSAGKLMAGKAWSAGSVASSGKATSTGVGVLNDADVFPIQTPLFSSSFKEKMMESIGRASAGKPGFAGVTGFAGSGTPHSSQPPHTRVAVVGESTGTVVGPGIGVTGLEVRAGQNSDGPGIAATGEASPDSGTGPEMRAPGYVTGFVPGPALDGPIEPVVGSFTLDTNHEAMHAMGLSPEPGERTTSETMQVDCHQGIIQLNEVEVVPNLGHGLKQEGDHSRQNPFSDNEVLDRNPWKCGVFGHNEDIHNPPPPPPQPRVVDPIAEPRVEPRVVDPVYVDPQIERTKGKGIMADGFIKVTKKKKKNNGPKPRVQIPSLHVSKPGPSKPLGRARPNVITRVTVSNPFEALDDVNQIDDGFPELNATLKKFSMRYVKENTIPDPDVFKTWSTDLKEYYYSLIKDDGEEVESETDGTAKMMSTGNTRKQGSSGTGNRLHGSPSGNRLNSAEDIDLVDAPELRQDADDTIMGENCVQNTDHAGRGENLNLVLLKKEYTGDSILDNLSKVDTHLNIQNTVEEGETEVNFDKSDKTRSCLDTGMTVEGKSLNEELVNTAYNMHVTGQDEWEIFCMRPRGVKWPENWCQSSERDLENETWDQVLDRVNGAWNGINSMENSEGYQRLKQTLSHHAGDNIPIFFEKHNPIVECLAKWLGRHTLNDHDAWRKIKEPAGRPSRWLDIERETCQPEEALHRKKKKKSKSKGMNPFSKVSGNDLLENGVGTTKGEDNRTRHKIWFSRNRKPERNMSLKKITFSQEAIPNTASIHLMGLGNFHAGSDKSKHSQVEVGRKDSHMSKLDALFEDLVARKEKLREIVENINATDANKKLVNSILCMKKFKVLKFSAKLNDDGNVTIDENMVELDNGPETIPVTQAEPPQASYAYKLTGQGGQTDRRSGIRQGQSYKPNGTRQAWAVNQGTNRDKGTNGDFMYSRNIVNKQARQDIPESSRSNGERLKLDNPPQQPIPNEPPLNNVKPHSARQVDNGRKVDREDDQSIRMVETKNRFLLLNEDGDDIDGDRITQDIDQQAKEDQVKGNEGWRKRQERTLNVRFRNLVTQDQRLKDQDNPNMEIDHSDDEVDSEIDGTADLMKTDAPVAISTDLDAGSMLGRLENQPLPDGISSVGKNNSQ</sequence>
<dbReference type="EMBL" id="CM042034">
    <property type="protein sequence ID" value="KAI3763418.1"/>
    <property type="molecule type" value="Genomic_DNA"/>
</dbReference>
<organism evidence="1 2">
    <name type="scientific">Smallanthus sonchifolius</name>
    <dbReference type="NCBI Taxonomy" id="185202"/>
    <lineage>
        <taxon>Eukaryota</taxon>
        <taxon>Viridiplantae</taxon>
        <taxon>Streptophyta</taxon>
        <taxon>Embryophyta</taxon>
        <taxon>Tracheophyta</taxon>
        <taxon>Spermatophyta</taxon>
        <taxon>Magnoliopsida</taxon>
        <taxon>eudicotyledons</taxon>
        <taxon>Gunneridae</taxon>
        <taxon>Pentapetalae</taxon>
        <taxon>asterids</taxon>
        <taxon>campanulids</taxon>
        <taxon>Asterales</taxon>
        <taxon>Asteraceae</taxon>
        <taxon>Asteroideae</taxon>
        <taxon>Heliantheae alliance</taxon>
        <taxon>Millerieae</taxon>
        <taxon>Smallanthus</taxon>
    </lineage>
</organism>
<comment type="caution">
    <text evidence="1">The sequence shown here is derived from an EMBL/GenBank/DDBJ whole genome shotgun (WGS) entry which is preliminary data.</text>
</comment>
<evidence type="ECO:0000313" key="2">
    <source>
        <dbReference type="Proteomes" id="UP001056120"/>
    </source>
</evidence>
<accession>A0ACB9EWF2</accession>
<name>A0ACB9EWF2_9ASTR</name>
<evidence type="ECO:0000313" key="1">
    <source>
        <dbReference type="EMBL" id="KAI3763418.1"/>
    </source>
</evidence>
<protein>
    <submittedName>
        <fullName evidence="1">Uncharacterized protein</fullName>
    </submittedName>
</protein>
<reference evidence="1 2" key="2">
    <citation type="journal article" date="2022" name="Mol. Ecol. Resour.">
        <title>The genomes of chicory, endive, great burdock and yacon provide insights into Asteraceae paleo-polyploidization history and plant inulin production.</title>
        <authorList>
            <person name="Fan W."/>
            <person name="Wang S."/>
            <person name="Wang H."/>
            <person name="Wang A."/>
            <person name="Jiang F."/>
            <person name="Liu H."/>
            <person name="Zhao H."/>
            <person name="Xu D."/>
            <person name="Zhang Y."/>
        </authorList>
    </citation>
    <scope>NUCLEOTIDE SEQUENCE [LARGE SCALE GENOMIC DNA]</scope>
    <source>
        <strain evidence="2">cv. Yunnan</strain>
        <tissue evidence="1">Leaves</tissue>
    </source>
</reference>
<gene>
    <name evidence="1" type="ORF">L1987_53877</name>
</gene>
<dbReference type="Proteomes" id="UP001056120">
    <property type="component" value="Linkage Group LG17"/>
</dbReference>
<proteinExistence type="predicted"/>
<keyword evidence="2" id="KW-1185">Reference proteome</keyword>
<reference evidence="2" key="1">
    <citation type="journal article" date="2022" name="Mol. Ecol. Resour.">
        <title>The genomes of chicory, endive, great burdock and yacon provide insights into Asteraceae palaeo-polyploidization history and plant inulin production.</title>
        <authorList>
            <person name="Fan W."/>
            <person name="Wang S."/>
            <person name="Wang H."/>
            <person name="Wang A."/>
            <person name="Jiang F."/>
            <person name="Liu H."/>
            <person name="Zhao H."/>
            <person name="Xu D."/>
            <person name="Zhang Y."/>
        </authorList>
    </citation>
    <scope>NUCLEOTIDE SEQUENCE [LARGE SCALE GENOMIC DNA]</scope>
    <source>
        <strain evidence="2">cv. Yunnan</strain>
    </source>
</reference>